<dbReference type="RefSeq" id="WP_029313780.1">
    <property type="nucleotide sequence ID" value="NZ_FTNE01000028.1"/>
</dbReference>
<evidence type="ECO:0000313" key="3">
    <source>
        <dbReference type="Proteomes" id="UP000186308"/>
    </source>
</evidence>
<dbReference type="Proteomes" id="UP000186308">
    <property type="component" value="Unassembled WGS sequence"/>
</dbReference>
<protein>
    <submittedName>
        <fullName evidence="2">Uncharacterized protein</fullName>
    </submittedName>
</protein>
<keyword evidence="3" id="KW-1185">Reference proteome</keyword>
<organism evidence="2 3">
    <name type="scientific">Acidiphilium rubrum</name>
    <dbReference type="NCBI Taxonomy" id="526"/>
    <lineage>
        <taxon>Bacteria</taxon>
        <taxon>Pseudomonadati</taxon>
        <taxon>Pseudomonadota</taxon>
        <taxon>Alphaproteobacteria</taxon>
        <taxon>Acetobacterales</taxon>
        <taxon>Acidocellaceae</taxon>
        <taxon>Acidiphilium</taxon>
    </lineage>
</organism>
<dbReference type="EMBL" id="FTNE01000028">
    <property type="protein sequence ID" value="SIR38973.1"/>
    <property type="molecule type" value="Genomic_DNA"/>
</dbReference>
<name>A0A8G2CN81_ACIRU</name>
<proteinExistence type="predicted"/>
<sequence>MADTTHNAAAKSHEDAAKAHHMAAEHEKKGDNKTSLEHSQKAHGLAETALKHSTEAHQTSAKHAKAA</sequence>
<reference evidence="2 3" key="1">
    <citation type="submission" date="2017-01" db="EMBL/GenBank/DDBJ databases">
        <authorList>
            <person name="Varghese N."/>
            <person name="Submissions S."/>
        </authorList>
    </citation>
    <scope>NUCLEOTIDE SEQUENCE [LARGE SCALE GENOMIC DNA]</scope>
    <source>
        <strain evidence="2 3">ATCC 35905</strain>
    </source>
</reference>
<feature type="compositionally biased region" description="Low complexity" evidence="1">
    <location>
        <begin position="1"/>
        <end position="10"/>
    </location>
</feature>
<accession>A0A8G2CN81</accession>
<feature type="compositionally biased region" description="Basic and acidic residues" evidence="1">
    <location>
        <begin position="11"/>
        <end position="40"/>
    </location>
</feature>
<gene>
    <name evidence="2" type="ORF">SAMN05421828_12810</name>
</gene>
<dbReference type="AlphaFoldDB" id="A0A8G2CN81"/>
<evidence type="ECO:0000256" key="1">
    <source>
        <dbReference type="SAM" id="MobiDB-lite"/>
    </source>
</evidence>
<evidence type="ECO:0000313" key="2">
    <source>
        <dbReference type="EMBL" id="SIR38973.1"/>
    </source>
</evidence>
<feature type="region of interest" description="Disordered" evidence="1">
    <location>
        <begin position="1"/>
        <end position="67"/>
    </location>
</feature>
<comment type="caution">
    <text evidence="2">The sequence shown here is derived from an EMBL/GenBank/DDBJ whole genome shotgun (WGS) entry which is preliminary data.</text>
</comment>